<proteinExistence type="predicted"/>
<protein>
    <submittedName>
        <fullName evidence="1">Uncharacterized protein</fullName>
    </submittedName>
</protein>
<reference evidence="1" key="1">
    <citation type="submission" date="2024-02" db="EMBL/GenBank/DDBJ databases">
        <authorList>
            <consortium name="ELIXIR-Norway"/>
            <consortium name="Elixir Norway"/>
        </authorList>
    </citation>
    <scope>NUCLEOTIDE SEQUENCE</scope>
</reference>
<sequence length="70" mass="7353">GLLSKGAKTKGILETSPRVRVSIATRWGITPRIAPSPNPTSPRVPVSIATRWGITPRIAPSPNPGLLTTS</sequence>
<dbReference type="Proteomes" id="UP001497512">
    <property type="component" value="Chromosome 4"/>
</dbReference>
<feature type="non-terminal residue" evidence="1">
    <location>
        <position position="1"/>
    </location>
</feature>
<evidence type="ECO:0000313" key="1">
    <source>
        <dbReference type="EMBL" id="CAK9222985.1"/>
    </source>
</evidence>
<dbReference type="EMBL" id="OZ019896">
    <property type="protein sequence ID" value="CAK9222985.1"/>
    <property type="molecule type" value="Genomic_DNA"/>
</dbReference>
<name>A0ABP0UKZ1_9BRYO</name>
<evidence type="ECO:0000313" key="2">
    <source>
        <dbReference type="Proteomes" id="UP001497512"/>
    </source>
</evidence>
<accession>A0ABP0UKZ1</accession>
<organism evidence="1 2">
    <name type="scientific">Sphagnum troendelagicum</name>
    <dbReference type="NCBI Taxonomy" id="128251"/>
    <lineage>
        <taxon>Eukaryota</taxon>
        <taxon>Viridiplantae</taxon>
        <taxon>Streptophyta</taxon>
        <taxon>Embryophyta</taxon>
        <taxon>Bryophyta</taxon>
        <taxon>Sphagnophytina</taxon>
        <taxon>Sphagnopsida</taxon>
        <taxon>Sphagnales</taxon>
        <taxon>Sphagnaceae</taxon>
        <taxon>Sphagnum</taxon>
    </lineage>
</organism>
<keyword evidence="2" id="KW-1185">Reference proteome</keyword>
<gene>
    <name evidence="1" type="ORF">CSSPTR1EN2_LOCUS16604</name>
</gene>